<accession>A0AAV8Q9H6</accession>
<dbReference type="SUPFAM" id="SSF46689">
    <property type="entry name" value="Homeodomain-like"/>
    <property type="match status" value="1"/>
</dbReference>
<evidence type="ECO:0000256" key="1">
    <source>
        <dbReference type="ARBA" id="ARBA00004123"/>
    </source>
</evidence>
<feature type="compositionally biased region" description="Basic and acidic residues" evidence="3">
    <location>
        <begin position="403"/>
        <end position="423"/>
    </location>
</feature>
<dbReference type="GO" id="GO:0051726">
    <property type="term" value="P:regulation of cell cycle"/>
    <property type="evidence" value="ECO:0007669"/>
    <property type="project" value="TreeGrafter"/>
</dbReference>
<dbReference type="PANTHER" id="PTHR21689">
    <property type="entry name" value="LIN-9"/>
    <property type="match status" value="1"/>
</dbReference>
<reference evidence="6 7" key="1">
    <citation type="submission" date="2022-12" db="EMBL/GenBank/DDBJ databases">
        <title>Chromosome-scale assembly of the Ensete ventricosum genome.</title>
        <authorList>
            <person name="Dussert Y."/>
            <person name="Stocks J."/>
            <person name="Wendawek A."/>
            <person name="Woldeyes F."/>
            <person name="Nichols R.A."/>
            <person name="Borrell J.S."/>
        </authorList>
    </citation>
    <scope>NUCLEOTIDE SEQUENCE [LARGE SCALE GENOMIC DNA]</scope>
    <source>
        <strain evidence="7">cv. Maze</strain>
        <tissue evidence="6">Seeds</tissue>
    </source>
</reference>
<dbReference type="InterPro" id="IPR033471">
    <property type="entry name" value="DIRP"/>
</dbReference>
<evidence type="ECO:0000259" key="5">
    <source>
        <dbReference type="SMART" id="SM01135"/>
    </source>
</evidence>
<dbReference type="EMBL" id="JAQQAF010000007">
    <property type="protein sequence ID" value="KAJ8470965.1"/>
    <property type="molecule type" value="Genomic_DNA"/>
</dbReference>
<protein>
    <recommendedName>
        <fullName evidence="8">DIRP domain-containing protein</fullName>
    </recommendedName>
</protein>
<dbReference type="CDD" id="cd00167">
    <property type="entry name" value="SANT"/>
    <property type="match status" value="1"/>
</dbReference>
<dbReference type="Gene3D" id="1.20.58.1880">
    <property type="match status" value="1"/>
</dbReference>
<gene>
    <name evidence="6" type="ORF">OPV22_025308</name>
</gene>
<evidence type="ECO:0000256" key="3">
    <source>
        <dbReference type="SAM" id="MobiDB-lite"/>
    </source>
</evidence>
<comment type="caution">
    <text evidence="6">The sequence shown here is derived from an EMBL/GenBank/DDBJ whole genome shotgun (WGS) entry which is preliminary data.</text>
</comment>
<dbReference type="Proteomes" id="UP001222027">
    <property type="component" value="Unassembled WGS sequence"/>
</dbReference>
<evidence type="ECO:0000313" key="7">
    <source>
        <dbReference type="Proteomes" id="UP001222027"/>
    </source>
</evidence>
<proteinExistence type="predicted"/>
<dbReference type="GO" id="GO:0006357">
    <property type="term" value="P:regulation of transcription by RNA polymerase II"/>
    <property type="evidence" value="ECO:0007669"/>
    <property type="project" value="TreeGrafter"/>
</dbReference>
<dbReference type="GO" id="GO:0005654">
    <property type="term" value="C:nucleoplasm"/>
    <property type="evidence" value="ECO:0007669"/>
    <property type="project" value="TreeGrafter"/>
</dbReference>
<keyword evidence="2" id="KW-0539">Nucleus</keyword>
<feature type="domain" description="Myb-like" evidence="4">
    <location>
        <begin position="64"/>
        <end position="112"/>
    </location>
</feature>
<evidence type="ECO:0008006" key="8">
    <source>
        <dbReference type="Google" id="ProtNLM"/>
    </source>
</evidence>
<feature type="compositionally biased region" description="Polar residues" evidence="3">
    <location>
        <begin position="175"/>
        <end position="186"/>
    </location>
</feature>
<comment type="subcellular location">
    <subcellularLocation>
        <location evidence="1">Nucleus</location>
    </subcellularLocation>
</comment>
<dbReference type="GO" id="GO:0006351">
    <property type="term" value="P:DNA-templated transcription"/>
    <property type="evidence" value="ECO:0007669"/>
    <property type="project" value="InterPro"/>
</dbReference>
<dbReference type="GO" id="GO:0017053">
    <property type="term" value="C:transcription repressor complex"/>
    <property type="evidence" value="ECO:0007669"/>
    <property type="project" value="InterPro"/>
</dbReference>
<dbReference type="Pfam" id="PF06584">
    <property type="entry name" value="DIRP"/>
    <property type="match status" value="1"/>
</dbReference>
<dbReference type="InterPro" id="IPR010561">
    <property type="entry name" value="LIN-9/ALY1"/>
</dbReference>
<evidence type="ECO:0000259" key="4">
    <source>
        <dbReference type="SMART" id="SM00717"/>
    </source>
</evidence>
<feature type="domain" description="DIRP" evidence="5">
    <location>
        <begin position="613"/>
        <end position="714"/>
    </location>
</feature>
<feature type="region of interest" description="Disordered" evidence="3">
    <location>
        <begin position="152"/>
        <end position="186"/>
    </location>
</feature>
<dbReference type="InterPro" id="IPR001005">
    <property type="entry name" value="SANT/Myb"/>
</dbReference>
<dbReference type="GO" id="GO:0003677">
    <property type="term" value="F:DNA binding"/>
    <property type="evidence" value="ECO:0007669"/>
    <property type="project" value="TreeGrafter"/>
</dbReference>
<sequence length="1120" mass="125396">MCEILQVFSLGSAAKKERVTMGPSKKKCQVSSKCLPELSEERPCKNKINAVKYKIRKRNLSDMLGSQWSKVEVVQFFEAYQKYGKDWKKVAATLPNKSSNAVEALYNMNKAYLSLPEGSANATGLIAMMIDHCNILEGGDSDQENYQLLRTSTRPQKHGRVSQLNPQKGSKGLVSLQNQSTPSSSGCMPLLRKIHFADTSGDGKIRCVGKRTPRFPVAFLSENIIRDNLTSSNKQCSKSKIEVFADEEMHLAALALIEVSQIFGSPLGTQSIDRGNEQIGSPPVLSGDSKMANIDIVSPGVDGCFLEGKLASKGGCAAVINSNTRLQDTDISSAIPMEYKMQKLQTKRSKDAEDREAKCAFSSQGQKKKLLKELSSDERNALDALLALDNLTPDLFHTSASKAELRSHESNRPKVRKDRDHISSVDVHCVTQKAKNGSNIPPWQHYLSEVNQRSCLTTIRKPRKGKGKFLGEKQIKKCVTGDKSHLTELRKNGVSIEDMEKSFSSQPFHLSEQEKLSHKIETSLLNRKIGGTTEDKTISTKCSAADNLRMHTGTRSRCKLNLKKEMAQKQLMSSYGVGDECRNNHSHFMNMKGTLANCLSSHLFRRWCTFEWFYSAIDYPWFSKSDYVEYLNHARLSHIPRFRRAEWSIIRRSLGKARRFSNKFLSEERMKVEQYRESVRTHYTELLAGTMEGLSRDLAIPLSVGQHVIAYHPKTREIHDGTILNVGRSSYRVQFDRPELGVDFVMDIDCMPLDPLKNMSDDLERQNVPSQLCKSLIVKKTDDITQQKTNDIPKFASNEIVEVAHTPRFKFPQSAPYKQAKAICSKQCSLSQMETREADTKALVELMCALEKKKALMTELSHMNEEVTRKQNGDSITNVEHLRMQLLLQLQEACDQVGSAILELRQHNTFQGKLTSPWFRATENSVLAGPCSNSESYVLEVVETSRQKAKTMVDQSVQAMFSVEGRKDALASTREVLYPSKNWSSGVDSDRLDAAYTHIPEVHKLATGDEKTSGRLGPANIQIPGLNLEISSDANLGRIPSELISTCVAALFMIEGCTRRQYPPAEVAEILELAVTSLQPCFSQNLPIYWEIQAYMSIIKSQMLALVPTPSIGLSTISVQ</sequence>
<dbReference type="SMART" id="SM01135">
    <property type="entry name" value="DIRP"/>
    <property type="match status" value="1"/>
</dbReference>
<name>A0AAV8Q9H6_ENSVE</name>
<dbReference type="SMART" id="SM00717">
    <property type="entry name" value="SANT"/>
    <property type="match status" value="1"/>
</dbReference>
<keyword evidence="7" id="KW-1185">Reference proteome</keyword>
<feature type="region of interest" description="Disordered" evidence="3">
    <location>
        <begin position="401"/>
        <end position="423"/>
    </location>
</feature>
<dbReference type="AlphaFoldDB" id="A0AAV8Q9H6"/>
<dbReference type="PANTHER" id="PTHR21689:SF2">
    <property type="entry name" value="PROTEIN LIN-9 HOMOLOG"/>
    <property type="match status" value="1"/>
</dbReference>
<dbReference type="Pfam" id="PF00249">
    <property type="entry name" value="Myb_DNA-binding"/>
    <property type="match status" value="1"/>
</dbReference>
<evidence type="ECO:0000313" key="6">
    <source>
        <dbReference type="EMBL" id="KAJ8470965.1"/>
    </source>
</evidence>
<organism evidence="6 7">
    <name type="scientific">Ensete ventricosum</name>
    <name type="common">Abyssinian banana</name>
    <name type="synonym">Musa ensete</name>
    <dbReference type="NCBI Taxonomy" id="4639"/>
    <lineage>
        <taxon>Eukaryota</taxon>
        <taxon>Viridiplantae</taxon>
        <taxon>Streptophyta</taxon>
        <taxon>Embryophyta</taxon>
        <taxon>Tracheophyta</taxon>
        <taxon>Spermatophyta</taxon>
        <taxon>Magnoliopsida</taxon>
        <taxon>Liliopsida</taxon>
        <taxon>Zingiberales</taxon>
        <taxon>Musaceae</taxon>
        <taxon>Ensete</taxon>
    </lineage>
</organism>
<evidence type="ECO:0000256" key="2">
    <source>
        <dbReference type="ARBA" id="ARBA00023242"/>
    </source>
</evidence>
<dbReference type="InterPro" id="IPR009057">
    <property type="entry name" value="Homeodomain-like_sf"/>
</dbReference>